<evidence type="ECO:0000256" key="1">
    <source>
        <dbReference type="SAM" id="SignalP"/>
    </source>
</evidence>
<protein>
    <recommendedName>
        <fullName evidence="2">Cyanovirin-N domain-containing protein</fullName>
    </recommendedName>
</protein>
<keyword evidence="1" id="KW-0732">Signal</keyword>
<evidence type="ECO:0000313" key="4">
    <source>
        <dbReference type="Proteomes" id="UP001174997"/>
    </source>
</evidence>
<organism evidence="3 4">
    <name type="scientific">Cercophora samala</name>
    <dbReference type="NCBI Taxonomy" id="330535"/>
    <lineage>
        <taxon>Eukaryota</taxon>
        <taxon>Fungi</taxon>
        <taxon>Dikarya</taxon>
        <taxon>Ascomycota</taxon>
        <taxon>Pezizomycotina</taxon>
        <taxon>Sordariomycetes</taxon>
        <taxon>Sordariomycetidae</taxon>
        <taxon>Sordariales</taxon>
        <taxon>Lasiosphaeriaceae</taxon>
        <taxon>Cercophora</taxon>
    </lineage>
</organism>
<sequence length="151" mass="16998">MKFITPFTIGLAALSLPDTVLAAFPTGCRFWTTSGKYLLAQCWRNNGNELATRQDMNLCLANNNGELVPRNNGNAFNSCTWEIYHTDLGIVSYKCKKSNGSMGDEKAFDLRSVNIEVIDGYIWCFGHRSAPHAWSKREELLLEDRSSPKDE</sequence>
<feature type="domain" description="Cyanovirin-N" evidence="2">
    <location>
        <begin position="27"/>
        <end position="112"/>
    </location>
</feature>
<dbReference type="AlphaFoldDB" id="A0AA39YUZ9"/>
<keyword evidence="4" id="KW-1185">Reference proteome</keyword>
<dbReference type="Gene3D" id="2.30.60.10">
    <property type="entry name" value="Cyanovirin-N"/>
    <property type="match status" value="1"/>
</dbReference>
<name>A0AA39YUZ9_9PEZI</name>
<feature type="chain" id="PRO_5041241412" description="Cyanovirin-N domain-containing protein" evidence="1">
    <location>
        <begin position="23"/>
        <end position="151"/>
    </location>
</feature>
<dbReference type="SUPFAM" id="SSF51322">
    <property type="entry name" value="Cyanovirin-N"/>
    <property type="match status" value="1"/>
</dbReference>
<dbReference type="Pfam" id="PF08881">
    <property type="entry name" value="CVNH"/>
    <property type="match status" value="1"/>
</dbReference>
<dbReference type="EMBL" id="JAULSY010000190">
    <property type="protein sequence ID" value="KAK0659144.1"/>
    <property type="molecule type" value="Genomic_DNA"/>
</dbReference>
<evidence type="ECO:0000259" key="2">
    <source>
        <dbReference type="Pfam" id="PF08881"/>
    </source>
</evidence>
<dbReference type="InterPro" id="IPR036673">
    <property type="entry name" value="Cyanovirin-N_sf"/>
</dbReference>
<evidence type="ECO:0000313" key="3">
    <source>
        <dbReference type="EMBL" id="KAK0659144.1"/>
    </source>
</evidence>
<gene>
    <name evidence="3" type="ORF">QBC41DRAFT_351239</name>
</gene>
<dbReference type="Proteomes" id="UP001174997">
    <property type="component" value="Unassembled WGS sequence"/>
</dbReference>
<comment type="caution">
    <text evidence="3">The sequence shown here is derived from an EMBL/GenBank/DDBJ whole genome shotgun (WGS) entry which is preliminary data.</text>
</comment>
<proteinExistence type="predicted"/>
<reference evidence="3" key="1">
    <citation type="submission" date="2023-06" db="EMBL/GenBank/DDBJ databases">
        <title>Genome-scale phylogeny and comparative genomics of the fungal order Sordariales.</title>
        <authorList>
            <consortium name="Lawrence Berkeley National Laboratory"/>
            <person name="Hensen N."/>
            <person name="Bonometti L."/>
            <person name="Westerberg I."/>
            <person name="Brannstrom I.O."/>
            <person name="Guillou S."/>
            <person name="Cros-Aarteil S."/>
            <person name="Calhoun S."/>
            <person name="Haridas S."/>
            <person name="Kuo A."/>
            <person name="Mondo S."/>
            <person name="Pangilinan J."/>
            <person name="Riley R."/>
            <person name="Labutti K."/>
            <person name="Andreopoulos B."/>
            <person name="Lipzen A."/>
            <person name="Chen C."/>
            <person name="Yanf M."/>
            <person name="Daum C."/>
            <person name="Ng V."/>
            <person name="Clum A."/>
            <person name="Steindorff A."/>
            <person name="Ohm R."/>
            <person name="Martin F."/>
            <person name="Silar P."/>
            <person name="Natvig D."/>
            <person name="Lalanne C."/>
            <person name="Gautier V."/>
            <person name="Ament-Velasquez S.L."/>
            <person name="Kruys A."/>
            <person name="Hutchinson M.I."/>
            <person name="Powell A.J."/>
            <person name="Barry K."/>
            <person name="Miller A.N."/>
            <person name="Grigoriev I.V."/>
            <person name="Debuchy R."/>
            <person name="Gladieux P."/>
            <person name="Thoren M.H."/>
            <person name="Johannesson H."/>
        </authorList>
    </citation>
    <scope>NUCLEOTIDE SEQUENCE</scope>
    <source>
        <strain evidence="3">CBS 307.81</strain>
    </source>
</reference>
<feature type="signal peptide" evidence="1">
    <location>
        <begin position="1"/>
        <end position="22"/>
    </location>
</feature>
<accession>A0AA39YUZ9</accession>
<dbReference type="InterPro" id="IPR011058">
    <property type="entry name" value="Cyanovirin-N"/>
</dbReference>